<dbReference type="InterPro" id="IPR014535">
    <property type="entry name" value="Hpre_diP_synt_I"/>
</dbReference>
<feature type="transmembrane region" description="Helical" evidence="1">
    <location>
        <begin position="76"/>
        <end position="95"/>
    </location>
</feature>
<dbReference type="InterPro" id="IPR010898">
    <property type="entry name" value="Hpre_diP_synth_I"/>
</dbReference>
<sequence length="170" mass="18702">MKLKHLTFCSVLTAIALSIFIIEARLPGLIPVPGIKPGLSNIVTLFALLFLSPKEAVCILLARICLGTLLTGSPLMLIYSLSGGLGCFAIEYLLICRQGMRYIWGISAVGAMVHNTIQILAACLITQTISVVWYLPILLISGIFTGLFTGLCIWYLNQRYGQKVRNWLTR</sequence>
<proteinExistence type="predicted"/>
<comment type="caution">
    <text evidence="2">The sequence shown here is derived from an EMBL/GenBank/DDBJ whole genome shotgun (WGS) entry which is preliminary data.</text>
</comment>
<keyword evidence="1" id="KW-1133">Transmembrane helix</keyword>
<evidence type="ECO:0000313" key="2">
    <source>
        <dbReference type="EMBL" id="MBE5040091.1"/>
    </source>
</evidence>
<gene>
    <name evidence="2" type="ORF">INF28_06415</name>
</gene>
<reference evidence="2" key="1">
    <citation type="submission" date="2020-10" db="EMBL/GenBank/DDBJ databases">
        <title>ChiBAC.</title>
        <authorList>
            <person name="Zenner C."/>
            <person name="Hitch T.C.A."/>
            <person name="Clavel T."/>
        </authorList>
    </citation>
    <scope>NUCLEOTIDE SEQUENCE</scope>
    <source>
        <strain evidence="2">DSM 107454</strain>
    </source>
</reference>
<dbReference type="EMBL" id="JADCKB010000011">
    <property type="protein sequence ID" value="MBE5040091.1"/>
    <property type="molecule type" value="Genomic_DNA"/>
</dbReference>
<feature type="transmembrane region" description="Helical" evidence="1">
    <location>
        <begin position="102"/>
        <end position="127"/>
    </location>
</feature>
<keyword evidence="1" id="KW-0812">Transmembrane</keyword>
<dbReference type="Proteomes" id="UP000806542">
    <property type="component" value="Unassembled WGS sequence"/>
</dbReference>
<organism evidence="2 3">
    <name type="scientific">Ructibacterium gallinarum</name>
    <dbReference type="NCBI Taxonomy" id="2779355"/>
    <lineage>
        <taxon>Bacteria</taxon>
        <taxon>Bacillati</taxon>
        <taxon>Bacillota</taxon>
        <taxon>Clostridia</taxon>
        <taxon>Eubacteriales</taxon>
        <taxon>Oscillospiraceae</taxon>
        <taxon>Ructibacterium</taxon>
    </lineage>
</organism>
<name>A0A9D5R868_9FIRM</name>
<dbReference type="Pfam" id="PF07456">
    <property type="entry name" value="Hpre_diP_synt_I"/>
    <property type="match status" value="1"/>
</dbReference>
<protein>
    <submittedName>
        <fullName evidence="2">Gx transporter family protein</fullName>
    </submittedName>
</protein>
<dbReference type="AlphaFoldDB" id="A0A9D5R868"/>
<keyword evidence="3" id="KW-1185">Reference proteome</keyword>
<feature type="transmembrane region" description="Helical" evidence="1">
    <location>
        <begin position="133"/>
        <end position="156"/>
    </location>
</feature>
<keyword evidence="1" id="KW-0472">Membrane</keyword>
<dbReference type="PIRSF" id="PIRSF027391">
    <property type="entry name" value="Hpre_diP_synt_I"/>
    <property type="match status" value="1"/>
</dbReference>
<dbReference type="Gene3D" id="1.10.1760.20">
    <property type="match status" value="1"/>
</dbReference>
<accession>A0A9D5R868</accession>
<evidence type="ECO:0000256" key="1">
    <source>
        <dbReference type="SAM" id="Phobius"/>
    </source>
</evidence>
<evidence type="ECO:0000313" key="3">
    <source>
        <dbReference type="Proteomes" id="UP000806542"/>
    </source>
</evidence>
<dbReference type="RefSeq" id="WP_226392641.1">
    <property type="nucleotide sequence ID" value="NZ_JADCKB010000011.1"/>
</dbReference>